<dbReference type="InterPro" id="IPR004358">
    <property type="entry name" value="Sig_transdc_His_kin-like_C"/>
</dbReference>
<dbReference type="InterPro" id="IPR036097">
    <property type="entry name" value="HisK_dim/P_sf"/>
</dbReference>
<keyword evidence="4" id="KW-0808">Transferase</keyword>
<keyword evidence="11" id="KW-0804">Transcription</keyword>
<dbReference type="SMART" id="SM00448">
    <property type="entry name" value="REC"/>
    <property type="match status" value="1"/>
</dbReference>
<keyword evidence="10" id="KW-0238">DNA-binding</keyword>
<dbReference type="FunFam" id="3.30.565.10:FF:000037">
    <property type="entry name" value="Hybrid sensor histidine kinase/response regulator"/>
    <property type="match status" value="1"/>
</dbReference>
<evidence type="ECO:0000313" key="17">
    <source>
        <dbReference type="EMBL" id="SIS96583.1"/>
    </source>
</evidence>
<gene>
    <name evidence="17" type="ORF">SAMN05421788_102371</name>
</gene>
<dbReference type="Gene3D" id="2.60.40.10">
    <property type="entry name" value="Immunoglobulins"/>
    <property type="match status" value="1"/>
</dbReference>
<dbReference type="SMART" id="SM00342">
    <property type="entry name" value="HTH_ARAC"/>
    <property type="match status" value="1"/>
</dbReference>
<evidence type="ECO:0000259" key="15">
    <source>
        <dbReference type="PROSITE" id="PS50109"/>
    </source>
</evidence>
<dbReference type="Gene3D" id="3.30.565.10">
    <property type="entry name" value="Histidine kinase-like ATPase, C-terminal domain"/>
    <property type="match status" value="1"/>
</dbReference>
<evidence type="ECO:0000259" key="14">
    <source>
        <dbReference type="PROSITE" id="PS01124"/>
    </source>
</evidence>
<dbReference type="PANTHER" id="PTHR43547">
    <property type="entry name" value="TWO-COMPONENT HISTIDINE KINASE"/>
    <property type="match status" value="1"/>
</dbReference>
<dbReference type="GO" id="GO:0000155">
    <property type="term" value="F:phosphorelay sensor kinase activity"/>
    <property type="evidence" value="ECO:0007669"/>
    <property type="project" value="InterPro"/>
</dbReference>
<comment type="catalytic activity">
    <reaction evidence="1">
        <text>ATP + protein L-histidine = ADP + protein N-phospho-L-histidine.</text>
        <dbReference type="EC" id="2.7.13.3"/>
    </reaction>
</comment>
<evidence type="ECO:0000256" key="5">
    <source>
        <dbReference type="ARBA" id="ARBA00022741"/>
    </source>
</evidence>
<dbReference type="InterPro" id="IPR018062">
    <property type="entry name" value="HTH_AraC-typ_CS"/>
</dbReference>
<evidence type="ECO:0000256" key="13">
    <source>
        <dbReference type="SAM" id="SignalP"/>
    </source>
</evidence>
<dbReference type="SUPFAM" id="SSF52172">
    <property type="entry name" value="CheY-like"/>
    <property type="match status" value="1"/>
</dbReference>
<dbReference type="InterPro" id="IPR036890">
    <property type="entry name" value="HATPase_C_sf"/>
</dbReference>
<dbReference type="InterPro" id="IPR009057">
    <property type="entry name" value="Homeodomain-like_sf"/>
</dbReference>
<dbReference type="OrthoDB" id="9809670at2"/>
<feature type="signal peptide" evidence="13">
    <location>
        <begin position="1"/>
        <end position="33"/>
    </location>
</feature>
<keyword evidence="6 17" id="KW-0418">Kinase</keyword>
<reference evidence="18" key="1">
    <citation type="submission" date="2017-01" db="EMBL/GenBank/DDBJ databases">
        <authorList>
            <person name="Varghese N."/>
            <person name="Submissions S."/>
        </authorList>
    </citation>
    <scope>NUCLEOTIDE SEQUENCE [LARGE SCALE GENOMIC DNA]</scope>
    <source>
        <strain evidence="18">DSM 21054</strain>
    </source>
</reference>
<keyword evidence="3 12" id="KW-0597">Phosphoprotein</keyword>
<evidence type="ECO:0000313" key="18">
    <source>
        <dbReference type="Proteomes" id="UP000186917"/>
    </source>
</evidence>
<dbReference type="PANTHER" id="PTHR43547:SF2">
    <property type="entry name" value="HYBRID SIGNAL TRANSDUCTION HISTIDINE KINASE C"/>
    <property type="match status" value="1"/>
</dbReference>
<dbReference type="SUPFAM" id="SSF55874">
    <property type="entry name" value="ATPase domain of HSP90 chaperone/DNA topoisomerase II/histidine kinase"/>
    <property type="match status" value="1"/>
</dbReference>
<dbReference type="InterPro" id="IPR011006">
    <property type="entry name" value="CheY-like_superfamily"/>
</dbReference>
<protein>
    <recommendedName>
        <fullName evidence="2">histidine kinase</fullName>
        <ecNumber evidence="2">2.7.13.3</ecNumber>
    </recommendedName>
</protein>
<feature type="domain" description="Histidine kinase" evidence="15">
    <location>
        <begin position="853"/>
        <end position="1069"/>
    </location>
</feature>
<dbReference type="SMART" id="SM00388">
    <property type="entry name" value="HisKA"/>
    <property type="match status" value="1"/>
</dbReference>
<evidence type="ECO:0000256" key="2">
    <source>
        <dbReference type="ARBA" id="ARBA00012438"/>
    </source>
</evidence>
<evidence type="ECO:0000256" key="10">
    <source>
        <dbReference type="ARBA" id="ARBA00023125"/>
    </source>
</evidence>
<dbReference type="PROSITE" id="PS50109">
    <property type="entry name" value="HIS_KIN"/>
    <property type="match status" value="1"/>
</dbReference>
<keyword evidence="5" id="KW-0547">Nucleotide-binding</keyword>
<dbReference type="GO" id="GO:0003700">
    <property type="term" value="F:DNA-binding transcription factor activity"/>
    <property type="evidence" value="ECO:0007669"/>
    <property type="project" value="InterPro"/>
</dbReference>
<dbReference type="Gene3D" id="1.10.287.130">
    <property type="match status" value="1"/>
</dbReference>
<evidence type="ECO:0000256" key="4">
    <source>
        <dbReference type="ARBA" id="ARBA00022679"/>
    </source>
</evidence>
<keyword evidence="13" id="KW-0732">Signal</keyword>
<keyword evidence="18" id="KW-1185">Reference proteome</keyword>
<dbReference type="Pfam" id="PF02518">
    <property type="entry name" value="HATPase_c"/>
    <property type="match status" value="1"/>
</dbReference>
<dbReference type="InterPro" id="IPR003661">
    <property type="entry name" value="HisK_dim/P_dom"/>
</dbReference>
<feature type="modified residue" description="4-aspartylphosphate" evidence="12">
    <location>
        <position position="1161"/>
    </location>
</feature>
<dbReference type="InterPro" id="IPR003594">
    <property type="entry name" value="HATPase_dom"/>
</dbReference>
<dbReference type="Pfam" id="PF00072">
    <property type="entry name" value="Response_reg"/>
    <property type="match status" value="1"/>
</dbReference>
<dbReference type="Pfam" id="PF07495">
    <property type="entry name" value="Y_Y_Y"/>
    <property type="match status" value="1"/>
</dbReference>
<proteinExistence type="predicted"/>
<dbReference type="EMBL" id="FTOR01000002">
    <property type="protein sequence ID" value="SIS96583.1"/>
    <property type="molecule type" value="Genomic_DNA"/>
</dbReference>
<evidence type="ECO:0000259" key="16">
    <source>
        <dbReference type="PROSITE" id="PS50110"/>
    </source>
</evidence>
<accession>A0A1N7NDV1</accession>
<feature type="chain" id="PRO_5013337791" description="histidine kinase" evidence="13">
    <location>
        <begin position="34"/>
        <end position="1378"/>
    </location>
</feature>
<dbReference type="CDD" id="cd00082">
    <property type="entry name" value="HisKA"/>
    <property type="match status" value="1"/>
</dbReference>
<dbReference type="PROSITE" id="PS00041">
    <property type="entry name" value="HTH_ARAC_FAMILY_1"/>
    <property type="match status" value="1"/>
</dbReference>
<dbReference type="InterPro" id="IPR001789">
    <property type="entry name" value="Sig_transdc_resp-reg_receiver"/>
</dbReference>
<sequence length="1378" mass="154495">MCQPLYHISKTLLHTAALYCLALCLLCQPKASAAPMPQLGFLDIEQGLSNNTVRCVFQDHNGFMWLGTFDGLNRYDGYDCKVYRNSLHNAHSLVHNIVLAVTEDSLHNIWVGTRQGVSRLTPLWDAFSTVYLKSHPQQPLNAVIKEVRADKNNNVFLATESMGLLLCRNGALAAEPVPLLEAGHLQADYTVKGVRVDAAGNVWALVYKHGLARYNYTTSRLELVSTSLPDAAWLGIQGSNLVIGSGASLYGYNPATPVPAVMLNYAQTYPDAGTLATFSIDEEGRYWIATVTGNLLSWKPGAPPVLVLDRKDASQSLSTLGFHALFIDRQSRKWIGTATSGAAIIDPLKGRFQMLTQQPGNPNSLADKVVSTLYEATDGNVYIGTDGGGVSIWNRQNNTFTTLQSGPGNAHALSDNAVTAITADHTQHIWINTFRHGVNRYTPATRSIEHYTLLNPVTHVEDRVTYGLLEDRDHRLWVSTLRQNGIYGALYTFNNTTNTFDLFDATLSDLFTLYEDGNGVLWGGNLHQLVKIDRVTKKHTYYNIGYAVRSIYEDSRGNLWVGTEGGGLQLFDRMRQQVTARYATAEGLCNDVVLTMLEDHNGHLWLSTFNGLARFDIAKRTFRNYYQADGLQSNQFHYNSALALRSGQLAFGGIKGLNLFYPEDIRGNHTMPPLQLTGLLMNNTPARADTSYVKAVTDGTITAITLPYNKATLAFTFTALEYTVPGKITYAYYMDGWDRSWNNAGNTRTAAYTHLDEGSYVFRVKSTNGEGEWNAQQIAVRVIVLPPWYRSWWAYLLYSACAIAAIYLFIAYKTRQTRLHYEVKEAQLQTKEAQLHAQQEKEVHEKRLTFFTNLSHEFRTPLTLIIDPVKEMLERDNEPAPKEGLHMVYRNARRLLSLVDQLLLFRKAETEADTLRVTQLNATELCSEVFYSFIQQARIKKLDYQFNSPAEPITLYGDREKLEIIVYNLLSNAIKFTPAGGKVQLHLHETDTQATLQVTDSGIGIPAGTGDKLFHRFYQAANSATTGKTGFGIGLFLVKHFTTLHHGQVTYQSQENEGTTFTITLQKGQAHVAQYPLYTAEPAAPAAIPVPEEVASTPDKGKELTALVTEKPTLLVVDDDDDLRSYVTKVFSNEFTVLQAVNGQEGLTLAQQYLPDLIISDITMDTLGGLDLCKQVKENNLLSHIPVILLTASTASETRLQGIEAGADDYITKPFEKELLKARVVSLLKKRNSLQQYFYNEITLQQNDGKVSVEYREFLDKCIRIVEDHLDDETFSIKTLTTEMGMSRSSLYRKVNSVSGQSIIGFIRFIRLRKAAELMINTENNVTEIASITGFNDIKYFRNHFAQLFGMNPSEYIRRFRKPFHNNLQLNKNIRKPE</sequence>
<feature type="domain" description="Response regulatory" evidence="16">
    <location>
        <begin position="1113"/>
        <end position="1228"/>
    </location>
</feature>
<dbReference type="CDD" id="cd00075">
    <property type="entry name" value="HATPase"/>
    <property type="match status" value="1"/>
</dbReference>
<evidence type="ECO:0000256" key="8">
    <source>
        <dbReference type="ARBA" id="ARBA00023012"/>
    </source>
</evidence>
<dbReference type="PRINTS" id="PR00344">
    <property type="entry name" value="BCTRLSENSOR"/>
</dbReference>
<dbReference type="InterPro" id="IPR011123">
    <property type="entry name" value="Y_Y_Y"/>
</dbReference>
<dbReference type="GO" id="GO:0043565">
    <property type="term" value="F:sequence-specific DNA binding"/>
    <property type="evidence" value="ECO:0007669"/>
    <property type="project" value="InterPro"/>
</dbReference>
<dbReference type="SUPFAM" id="SSF46689">
    <property type="entry name" value="Homeodomain-like"/>
    <property type="match status" value="1"/>
</dbReference>
<dbReference type="Gene3D" id="1.10.10.60">
    <property type="entry name" value="Homeodomain-like"/>
    <property type="match status" value="1"/>
</dbReference>
<dbReference type="SUPFAM" id="SSF63829">
    <property type="entry name" value="Calcium-dependent phosphotriesterase"/>
    <property type="match status" value="2"/>
</dbReference>
<dbReference type="Pfam" id="PF00512">
    <property type="entry name" value="HisKA"/>
    <property type="match status" value="1"/>
</dbReference>
<dbReference type="Pfam" id="PF12833">
    <property type="entry name" value="HTH_18"/>
    <property type="match status" value="1"/>
</dbReference>
<dbReference type="SUPFAM" id="SSF47384">
    <property type="entry name" value="Homodimeric domain of signal transducing histidine kinase"/>
    <property type="match status" value="1"/>
</dbReference>
<dbReference type="InterPro" id="IPR013783">
    <property type="entry name" value="Ig-like_fold"/>
</dbReference>
<name>A0A1N7NDV1_9BACT</name>
<evidence type="ECO:0000256" key="11">
    <source>
        <dbReference type="ARBA" id="ARBA00023163"/>
    </source>
</evidence>
<dbReference type="Gene3D" id="2.130.10.10">
    <property type="entry name" value="YVTN repeat-like/Quinoprotein amine dehydrogenase"/>
    <property type="match status" value="2"/>
</dbReference>
<dbReference type="Gene3D" id="3.40.50.2300">
    <property type="match status" value="1"/>
</dbReference>
<keyword evidence="8" id="KW-0902">Two-component regulatory system</keyword>
<evidence type="ECO:0000256" key="1">
    <source>
        <dbReference type="ARBA" id="ARBA00000085"/>
    </source>
</evidence>
<evidence type="ECO:0000256" key="9">
    <source>
        <dbReference type="ARBA" id="ARBA00023015"/>
    </source>
</evidence>
<dbReference type="PROSITE" id="PS01124">
    <property type="entry name" value="HTH_ARAC_FAMILY_2"/>
    <property type="match status" value="1"/>
</dbReference>
<dbReference type="InterPro" id="IPR011110">
    <property type="entry name" value="Reg_prop"/>
</dbReference>
<dbReference type="SMART" id="SM00387">
    <property type="entry name" value="HATPase_c"/>
    <property type="match status" value="1"/>
</dbReference>
<dbReference type="RefSeq" id="WP_076378072.1">
    <property type="nucleotide sequence ID" value="NZ_AP017422.1"/>
</dbReference>
<feature type="domain" description="HTH araC/xylS-type" evidence="14">
    <location>
        <begin position="1260"/>
        <end position="1359"/>
    </location>
</feature>
<dbReference type="Pfam" id="PF07494">
    <property type="entry name" value="Reg_prop"/>
    <property type="match status" value="3"/>
</dbReference>
<dbReference type="InterPro" id="IPR005467">
    <property type="entry name" value="His_kinase_dom"/>
</dbReference>
<evidence type="ECO:0000256" key="12">
    <source>
        <dbReference type="PROSITE-ProRule" id="PRU00169"/>
    </source>
</evidence>
<dbReference type="GO" id="GO:0005524">
    <property type="term" value="F:ATP binding"/>
    <property type="evidence" value="ECO:0007669"/>
    <property type="project" value="UniProtKB-KW"/>
</dbReference>
<evidence type="ECO:0000256" key="6">
    <source>
        <dbReference type="ARBA" id="ARBA00022777"/>
    </source>
</evidence>
<dbReference type="PROSITE" id="PS50110">
    <property type="entry name" value="RESPONSE_REGULATORY"/>
    <property type="match status" value="1"/>
</dbReference>
<organism evidence="17 18">
    <name type="scientific">Filimonas lacunae</name>
    <dbReference type="NCBI Taxonomy" id="477680"/>
    <lineage>
        <taxon>Bacteria</taxon>
        <taxon>Pseudomonadati</taxon>
        <taxon>Bacteroidota</taxon>
        <taxon>Chitinophagia</taxon>
        <taxon>Chitinophagales</taxon>
        <taxon>Chitinophagaceae</taxon>
        <taxon>Filimonas</taxon>
    </lineage>
</organism>
<dbReference type="InterPro" id="IPR015943">
    <property type="entry name" value="WD40/YVTN_repeat-like_dom_sf"/>
</dbReference>
<evidence type="ECO:0000256" key="3">
    <source>
        <dbReference type="ARBA" id="ARBA00022553"/>
    </source>
</evidence>
<keyword evidence="9" id="KW-0805">Transcription regulation</keyword>
<evidence type="ECO:0000256" key="7">
    <source>
        <dbReference type="ARBA" id="ARBA00022840"/>
    </source>
</evidence>
<dbReference type="InterPro" id="IPR018060">
    <property type="entry name" value="HTH_AraC"/>
</dbReference>
<dbReference type="EC" id="2.7.13.3" evidence="2"/>
<keyword evidence="7" id="KW-0067">ATP-binding</keyword>
<dbReference type="STRING" id="477680.SAMN05421788_102371"/>
<dbReference type="Proteomes" id="UP000186917">
    <property type="component" value="Unassembled WGS sequence"/>
</dbReference>